<protein>
    <submittedName>
        <fullName evidence="1">Uncharacterized protein</fullName>
    </submittedName>
</protein>
<accession>A0A0F9XUY9</accession>
<dbReference type="AlphaFoldDB" id="A0A0F9XUY9"/>
<comment type="caution">
    <text evidence="1">The sequence shown here is derived from an EMBL/GenBank/DDBJ whole genome shotgun (WGS) entry which is preliminary data.</text>
</comment>
<dbReference type="EMBL" id="LAZR01000066">
    <property type="protein sequence ID" value="KKN96143.1"/>
    <property type="molecule type" value="Genomic_DNA"/>
</dbReference>
<evidence type="ECO:0000313" key="1">
    <source>
        <dbReference type="EMBL" id="KKN96143.1"/>
    </source>
</evidence>
<proteinExistence type="predicted"/>
<reference evidence="1" key="1">
    <citation type="journal article" date="2015" name="Nature">
        <title>Complex archaea that bridge the gap between prokaryotes and eukaryotes.</title>
        <authorList>
            <person name="Spang A."/>
            <person name="Saw J.H."/>
            <person name="Jorgensen S.L."/>
            <person name="Zaremba-Niedzwiedzka K."/>
            <person name="Martijn J."/>
            <person name="Lind A.E."/>
            <person name="van Eijk R."/>
            <person name="Schleper C."/>
            <person name="Guy L."/>
            <person name="Ettema T.J."/>
        </authorList>
    </citation>
    <scope>NUCLEOTIDE SEQUENCE</scope>
</reference>
<name>A0A0F9XUY9_9ZZZZ</name>
<organism evidence="1">
    <name type="scientific">marine sediment metagenome</name>
    <dbReference type="NCBI Taxonomy" id="412755"/>
    <lineage>
        <taxon>unclassified sequences</taxon>
        <taxon>metagenomes</taxon>
        <taxon>ecological metagenomes</taxon>
    </lineage>
</organism>
<sequence length="110" mass="12126">MTYILTPEQANAISDVDIAFGTIRLLPLWNDIPAEFHTGNRYTQLAADLFFGRPVTNSQIEIHEGFTPAMLDRAVKAHLISAAPSHEHKIAGVGLMISRMCTFVEEASSQ</sequence>
<gene>
    <name evidence="1" type="ORF">LCGC14_0170720</name>
</gene>